<keyword evidence="6" id="KW-1185">Reference proteome</keyword>
<dbReference type="VEuPathDB" id="FungiDB:SeMB42_g03015"/>
<comment type="similarity">
    <text evidence="1">Belongs to the PSMG1 family.</text>
</comment>
<dbReference type="EMBL" id="QEAN01000100">
    <property type="protein sequence ID" value="TPX48413.1"/>
    <property type="molecule type" value="Genomic_DNA"/>
</dbReference>
<dbReference type="AlphaFoldDB" id="A0A507DA27"/>
<evidence type="ECO:0000256" key="3">
    <source>
        <dbReference type="ARBA" id="ARBA00023186"/>
    </source>
</evidence>
<dbReference type="GO" id="GO:0005783">
    <property type="term" value="C:endoplasmic reticulum"/>
    <property type="evidence" value="ECO:0007669"/>
    <property type="project" value="InterPro"/>
</dbReference>
<name>A0A507DA27_9FUNG</name>
<organism evidence="5 6">
    <name type="scientific">Synchytrium endobioticum</name>
    <dbReference type="NCBI Taxonomy" id="286115"/>
    <lineage>
        <taxon>Eukaryota</taxon>
        <taxon>Fungi</taxon>
        <taxon>Fungi incertae sedis</taxon>
        <taxon>Chytridiomycota</taxon>
        <taxon>Chytridiomycota incertae sedis</taxon>
        <taxon>Chytridiomycetes</taxon>
        <taxon>Synchytriales</taxon>
        <taxon>Synchytriaceae</taxon>
        <taxon>Synchytrium</taxon>
    </lineage>
</organism>
<dbReference type="STRING" id="286115.A0A507DA27"/>
<sequence length="279" mass="30767">MSQHVWPFIAPDVPSRSYYDDDDQTHQQTQQDHAIETLYTTPIFRVSQATGATKLDAGVLVIGLPGAGALFLHAAFPHKRLVGVLVMPGAVEFGWTPASDMGTPGTAFYQPESHPHMIVGLCWHAVSVERAYSWAKCVSEHVDAKQIVVLDSLSSGTYRPAEYEADEVAAPWLRKLSTSGSEKIDAVPYLEAPNMLIGMSAALLTLMEISGHKSTYCYASLLEKMHGKERPSEESLKAYEQVLSSFNIKIDTAIKYSAALSQYLTLFKGRYNTDNAMYL</sequence>
<comment type="caution">
    <text evidence="5">The sequence shown here is derived from an EMBL/GenBank/DDBJ whole genome shotgun (WGS) entry which is preliminary data.</text>
</comment>
<dbReference type="OrthoDB" id="17536at2759"/>
<evidence type="ECO:0000313" key="4">
    <source>
        <dbReference type="EMBL" id="TPX46969.1"/>
    </source>
</evidence>
<keyword evidence="3" id="KW-0143">Chaperone</keyword>
<dbReference type="InterPro" id="IPR016565">
    <property type="entry name" value="Proteasome_assmbl_chp_1"/>
</dbReference>
<dbReference type="Proteomes" id="UP000317494">
    <property type="component" value="Unassembled WGS sequence"/>
</dbReference>
<gene>
    <name evidence="4" type="ORF">SeLEV6574_g02900</name>
    <name evidence="5" type="ORF">SeMB42_g03015</name>
</gene>
<dbReference type="PANTHER" id="PTHR15069">
    <property type="entry name" value="PROTEASOME ASSEMBLY CHAPERONE 1"/>
    <property type="match status" value="1"/>
</dbReference>
<evidence type="ECO:0000256" key="1">
    <source>
        <dbReference type="ARBA" id="ARBA00005261"/>
    </source>
</evidence>
<dbReference type="EMBL" id="QEAM01000088">
    <property type="protein sequence ID" value="TPX46969.1"/>
    <property type="molecule type" value="Genomic_DNA"/>
</dbReference>
<reference evidence="6 7" key="1">
    <citation type="journal article" date="2019" name="Sci. Rep.">
        <title>Comparative genomics of chytrid fungi reveal insights into the obligate biotrophic and pathogenic lifestyle of Synchytrium endobioticum.</title>
        <authorList>
            <person name="van de Vossenberg B.T.L.H."/>
            <person name="Warris S."/>
            <person name="Nguyen H.D.T."/>
            <person name="van Gent-Pelzer M.P.E."/>
            <person name="Joly D.L."/>
            <person name="van de Geest H.C."/>
            <person name="Bonants P.J.M."/>
            <person name="Smith D.S."/>
            <person name="Levesque C.A."/>
            <person name="van der Lee T.A.J."/>
        </authorList>
    </citation>
    <scope>NUCLEOTIDE SEQUENCE [LARGE SCALE GENOMIC DNA]</scope>
    <source>
        <strain evidence="4 7">LEV6574</strain>
        <strain evidence="5 6">MB42</strain>
    </source>
</reference>
<dbReference type="Proteomes" id="UP000320475">
    <property type="component" value="Unassembled WGS sequence"/>
</dbReference>
<evidence type="ECO:0000313" key="6">
    <source>
        <dbReference type="Proteomes" id="UP000317494"/>
    </source>
</evidence>
<evidence type="ECO:0000313" key="7">
    <source>
        <dbReference type="Proteomes" id="UP000320475"/>
    </source>
</evidence>
<proteinExistence type="inferred from homology"/>
<dbReference type="Pfam" id="PF16094">
    <property type="entry name" value="PAC1"/>
    <property type="match status" value="1"/>
</dbReference>
<evidence type="ECO:0000313" key="5">
    <source>
        <dbReference type="EMBL" id="TPX48413.1"/>
    </source>
</evidence>
<protein>
    <recommendedName>
        <fullName evidence="2">Proteasome assembly chaperone 1</fullName>
    </recommendedName>
</protein>
<dbReference type="GO" id="GO:0070628">
    <property type="term" value="F:proteasome binding"/>
    <property type="evidence" value="ECO:0007669"/>
    <property type="project" value="TreeGrafter"/>
</dbReference>
<accession>A0A507DA27</accession>
<dbReference type="GO" id="GO:0080129">
    <property type="term" value="P:proteasome core complex assembly"/>
    <property type="evidence" value="ECO:0007669"/>
    <property type="project" value="TreeGrafter"/>
</dbReference>
<dbReference type="PANTHER" id="PTHR15069:SF1">
    <property type="entry name" value="PROTEASOME ASSEMBLY CHAPERONE 1"/>
    <property type="match status" value="1"/>
</dbReference>
<evidence type="ECO:0000256" key="2">
    <source>
        <dbReference type="ARBA" id="ARBA00019180"/>
    </source>
</evidence>